<evidence type="ECO:0000313" key="6">
    <source>
        <dbReference type="Proteomes" id="UP000244754"/>
    </source>
</evidence>
<proteinExistence type="predicted"/>
<dbReference type="SUPFAM" id="SSF56655">
    <property type="entry name" value="Carbohydrate phosphatase"/>
    <property type="match status" value="1"/>
</dbReference>
<evidence type="ECO:0000313" key="5">
    <source>
        <dbReference type="EMBL" id="AWB83593.1"/>
    </source>
</evidence>
<dbReference type="GO" id="GO:0046872">
    <property type="term" value="F:metal ion binding"/>
    <property type="evidence" value="ECO:0007669"/>
    <property type="project" value="UniProtKB-KW"/>
</dbReference>
<dbReference type="PANTHER" id="PTHR20854">
    <property type="entry name" value="INOSITOL MONOPHOSPHATASE"/>
    <property type="match status" value="1"/>
</dbReference>
<evidence type="ECO:0000256" key="3">
    <source>
        <dbReference type="ARBA" id="ARBA00022842"/>
    </source>
</evidence>
<dbReference type="Pfam" id="PF00459">
    <property type="entry name" value="Inositol_P"/>
    <property type="match status" value="1"/>
</dbReference>
<organism evidence="5 6">
    <name type="scientific">Corynebacterium liangguodongii</name>
    <dbReference type="NCBI Taxonomy" id="2079535"/>
    <lineage>
        <taxon>Bacteria</taxon>
        <taxon>Bacillati</taxon>
        <taxon>Actinomycetota</taxon>
        <taxon>Actinomycetes</taxon>
        <taxon>Mycobacteriales</taxon>
        <taxon>Corynebacteriaceae</taxon>
        <taxon>Corynebacterium</taxon>
    </lineage>
</organism>
<keyword evidence="2" id="KW-0378">Hydrolase</keyword>
<dbReference type="CDD" id="cd01637">
    <property type="entry name" value="IMPase_like"/>
    <property type="match status" value="1"/>
</dbReference>
<dbReference type="OrthoDB" id="9772456at2"/>
<evidence type="ECO:0000256" key="4">
    <source>
        <dbReference type="PIRSR" id="PIRSR600760-2"/>
    </source>
</evidence>
<dbReference type="InterPro" id="IPR000760">
    <property type="entry name" value="Inositol_monophosphatase-like"/>
</dbReference>
<reference evidence="6" key="1">
    <citation type="submission" date="2018-01" db="EMBL/GenBank/DDBJ databases">
        <authorList>
            <person name="Li J."/>
        </authorList>
    </citation>
    <scope>NUCLEOTIDE SEQUENCE [LARGE SCALE GENOMIC DNA]</scope>
    <source>
        <strain evidence="6">2184</strain>
    </source>
</reference>
<evidence type="ECO:0000256" key="1">
    <source>
        <dbReference type="ARBA" id="ARBA00022723"/>
    </source>
</evidence>
<protein>
    <submittedName>
        <fullName evidence="5">Inositol monophosphatase</fullName>
    </submittedName>
</protein>
<dbReference type="RefSeq" id="WP_108403583.1">
    <property type="nucleotide sequence ID" value="NZ_CP026948.1"/>
</dbReference>
<keyword evidence="3 4" id="KW-0460">Magnesium</keyword>
<dbReference type="EMBL" id="CP026948">
    <property type="protein sequence ID" value="AWB83593.1"/>
    <property type="molecule type" value="Genomic_DNA"/>
</dbReference>
<comment type="cofactor">
    <cofactor evidence="4">
        <name>Mg(2+)</name>
        <dbReference type="ChEBI" id="CHEBI:18420"/>
    </cofactor>
</comment>
<dbReference type="PRINTS" id="PR00377">
    <property type="entry name" value="IMPHPHTASES"/>
</dbReference>
<name>A0A2S0WCV3_9CORY</name>
<dbReference type="PROSITE" id="PS00629">
    <property type="entry name" value="IMP_1"/>
    <property type="match status" value="1"/>
</dbReference>
<feature type="binding site" evidence="4">
    <location>
        <position position="95"/>
    </location>
    <ligand>
        <name>Mg(2+)</name>
        <dbReference type="ChEBI" id="CHEBI:18420"/>
        <label>1</label>
        <note>catalytic</note>
    </ligand>
</feature>
<dbReference type="GO" id="GO:0008934">
    <property type="term" value="F:inositol monophosphate 1-phosphatase activity"/>
    <property type="evidence" value="ECO:0007669"/>
    <property type="project" value="TreeGrafter"/>
</dbReference>
<dbReference type="GO" id="GO:0006020">
    <property type="term" value="P:inositol metabolic process"/>
    <property type="evidence" value="ECO:0007669"/>
    <property type="project" value="TreeGrafter"/>
</dbReference>
<keyword evidence="6" id="KW-1185">Reference proteome</keyword>
<sequence length="271" mass="28235">MGGMTAAFSTSFDQSDDAALARELVKHAGTLALRMRDEGLETTEKTSVSDVVTDADRAAENFVAEALGKLRPADGILGEEGAAKASTSGRTWVVDPVDGTYNFASGSDYFCSAIALVEGEPANPERILTSAVYRPALETLWQAADGQATCNGRRLGPLPAAGLDQLGVATYLHPASMQIEPVRAAWTAAVEGAATIRMLGAGSIDLSTVASGGIGAWLQHTVADWDWLPGRALVEAAGGRTIKVSAGGVEWCVAGNQRVIEDIATRLSHHA</sequence>
<gene>
    <name evidence="5" type="ORF">C3E79_03050</name>
</gene>
<dbReference type="InterPro" id="IPR020583">
    <property type="entry name" value="Inositol_monoP_metal-BS"/>
</dbReference>
<accession>A0A2S0WCV3</accession>
<dbReference type="PANTHER" id="PTHR20854:SF4">
    <property type="entry name" value="INOSITOL-1-MONOPHOSPHATASE-RELATED"/>
    <property type="match status" value="1"/>
</dbReference>
<evidence type="ECO:0000256" key="2">
    <source>
        <dbReference type="ARBA" id="ARBA00022801"/>
    </source>
</evidence>
<feature type="binding site" evidence="4">
    <location>
        <position position="98"/>
    </location>
    <ligand>
        <name>Mg(2+)</name>
        <dbReference type="ChEBI" id="CHEBI:18420"/>
        <label>1</label>
        <note>catalytic</note>
    </ligand>
</feature>
<dbReference type="Gene3D" id="3.40.190.80">
    <property type="match status" value="1"/>
</dbReference>
<dbReference type="KEGG" id="clia:C3E79_03050"/>
<dbReference type="GO" id="GO:0007165">
    <property type="term" value="P:signal transduction"/>
    <property type="evidence" value="ECO:0007669"/>
    <property type="project" value="TreeGrafter"/>
</dbReference>
<dbReference type="Proteomes" id="UP000244754">
    <property type="component" value="Chromosome"/>
</dbReference>
<feature type="binding site" evidence="4">
    <location>
        <position position="79"/>
    </location>
    <ligand>
        <name>Mg(2+)</name>
        <dbReference type="ChEBI" id="CHEBI:18420"/>
        <label>1</label>
        <note>catalytic</note>
    </ligand>
</feature>
<dbReference type="Gene3D" id="3.30.540.10">
    <property type="entry name" value="Fructose-1,6-Bisphosphatase, subunit A, domain 1"/>
    <property type="match status" value="1"/>
</dbReference>
<keyword evidence="1 4" id="KW-0479">Metal-binding</keyword>
<dbReference type="AlphaFoldDB" id="A0A2S0WCV3"/>
<feature type="binding site" evidence="4">
    <location>
        <position position="226"/>
    </location>
    <ligand>
        <name>Mg(2+)</name>
        <dbReference type="ChEBI" id="CHEBI:18420"/>
        <label>1</label>
        <note>catalytic</note>
    </ligand>
</feature>